<protein>
    <recommendedName>
        <fullName evidence="2">Amine oxidase domain-containing protein</fullName>
    </recommendedName>
</protein>
<dbReference type="SUPFAM" id="SSF51905">
    <property type="entry name" value="FAD/NAD(P)-binding domain"/>
    <property type="match status" value="1"/>
</dbReference>
<organism evidence="1">
    <name type="scientific">marine metagenome</name>
    <dbReference type="NCBI Taxonomy" id="408172"/>
    <lineage>
        <taxon>unclassified sequences</taxon>
        <taxon>metagenomes</taxon>
        <taxon>ecological metagenomes</taxon>
    </lineage>
</organism>
<dbReference type="Gene3D" id="3.50.50.60">
    <property type="entry name" value="FAD/NAD(P)-binding domain"/>
    <property type="match status" value="1"/>
</dbReference>
<accession>A0A382ZYW6</accession>
<proteinExistence type="predicted"/>
<evidence type="ECO:0008006" key="2">
    <source>
        <dbReference type="Google" id="ProtNLM"/>
    </source>
</evidence>
<sequence>MTRKNKNIAIIGGGHNGLICGSYLAKAGFKVDLYESRSDIGGMASTRELADGYTVPGAAHLLHQIDSGIQKSLKLKQHGLSYAASGLKTVSINPKGNALIFDDDNISGDDITLREQDQYKEYKTTMKKLSGFFKKTYQSRPPRLGSEDRKDLTSLMSLGWNLRTMGKDSMRNMLKFIAINIHDVLNEYFEHEHIKGS</sequence>
<dbReference type="PANTHER" id="PTHR10668:SF103">
    <property type="entry name" value="PYRIDINE NUCLEOTIDE-DISULFIDE OXIDOREDUCTASE DOMAIN-CONTAINING PROTEIN 2"/>
    <property type="match status" value="1"/>
</dbReference>
<dbReference type="InterPro" id="IPR036188">
    <property type="entry name" value="FAD/NAD-bd_sf"/>
</dbReference>
<dbReference type="Pfam" id="PF13450">
    <property type="entry name" value="NAD_binding_8"/>
    <property type="match status" value="1"/>
</dbReference>
<evidence type="ECO:0000313" key="1">
    <source>
        <dbReference type="EMBL" id="SVD99868.1"/>
    </source>
</evidence>
<dbReference type="EMBL" id="UINC01187244">
    <property type="protein sequence ID" value="SVD99868.1"/>
    <property type="molecule type" value="Genomic_DNA"/>
</dbReference>
<dbReference type="AlphaFoldDB" id="A0A382ZYW6"/>
<feature type="non-terminal residue" evidence="1">
    <location>
        <position position="197"/>
    </location>
</feature>
<reference evidence="1" key="1">
    <citation type="submission" date="2018-05" db="EMBL/GenBank/DDBJ databases">
        <authorList>
            <person name="Lanie J.A."/>
            <person name="Ng W.-L."/>
            <person name="Kazmierczak K.M."/>
            <person name="Andrzejewski T.M."/>
            <person name="Davidsen T.M."/>
            <person name="Wayne K.J."/>
            <person name="Tettelin H."/>
            <person name="Glass J.I."/>
            <person name="Rusch D."/>
            <person name="Podicherti R."/>
            <person name="Tsui H.-C.T."/>
            <person name="Winkler M.E."/>
        </authorList>
    </citation>
    <scope>NUCLEOTIDE SEQUENCE</scope>
</reference>
<name>A0A382ZYW6_9ZZZZ</name>
<dbReference type="PANTHER" id="PTHR10668">
    <property type="entry name" value="PHYTOENE DEHYDROGENASE"/>
    <property type="match status" value="1"/>
</dbReference>
<dbReference type="PRINTS" id="PR00419">
    <property type="entry name" value="ADXRDTASE"/>
</dbReference>
<gene>
    <name evidence="1" type="ORF">METZ01_LOCUS452722</name>
</gene>